<keyword evidence="2" id="KW-0238">DNA-binding</keyword>
<protein>
    <submittedName>
        <fullName evidence="2">Single-stranded DNA-binding protein</fullName>
    </submittedName>
</protein>
<dbReference type="CDD" id="cd02414">
    <property type="entry name" value="KH-II_Jag"/>
    <property type="match status" value="1"/>
</dbReference>
<dbReference type="AlphaFoldDB" id="A0A6B3L9F5"/>
<evidence type="ECO:0000256" key="1">
    <source>
        <dbReference type="SAM" id="MobiDB-lite"/>
    </source>
</evidence>
<dbReference type="SMART" id="SM00393">
    <property type="entry name" value="R3H"/>
    <property type="match status" value="1"/>
</dbReference>
<dbReference type="Gene3D" id="3.30.1370.50">
    <property type="entry name" value="R3H-like domain"/>
    <property type="match status" value="1"/>
</dbReference>
<evidence type="ECO:0000313" key="3">
    <source>
        <dbReference type="Proteomes" id="UP000475117"/>
    </source>
</evidence>
<dbReference type="InterPro" id="IPR001374">
    <property type="entry name" value="R3H_dom"/>
</dbReference>
<proteinExistence type="predicted"/>
<dbReference type="PROSITE" id="PS51061">
    <property type="entry name" value="R3H"/>
    <property type="match status" value="1"/>
</dbReference>
<evidence type="ECO:0000313" key="2">
    <source>
        <dbReference type="EMBL" id="QQL44214.1"/>
    </source>
</evidence>
<name>A0A6B3L9F5_9BACT</name>
<keyword evidence="3" id="KW-1185">Reference proteome</keyword>
<dbReference type="InterPro" id="IPR039247">
    <property type="entry name" value="KhpB"/>
</dbReference>
<dbReference type="InterPro" id="IPR038008">
    <property type="entry name" value="Jag_KH"/>
</dbReference>
<gene>
    <name evidence="2" type="ORF">G3M56_009940</name>
</gene>
<sequence length="155" mass="17483">MTDQAAALTTAREILDTMLGTLGFFVTIHEENDERGPGLQIETEDSAILIGNKGDRLDDIQYLVNRVLQEKLPDAPRVRVDVGHYREQRESEMVEKVKAVASRVAAGGRPVILNPLNSYHRRIVYGALKEFPEVEATSPQDRSRMKRITIRKKQG</sequence>
<organism evidence="2 3">
    <name type="scientific">Sulfuriroseicoccus oceanibius</name>
    <dbReference type="NCBI Taxonomy" id="2707525"/>
    <lineage>
        <taxon>Bacteria</taxon>
        <taxon>Pseudomonadati</taxon>
        <taxon>Verrucomicrobiota</taxon>
        <taxon>Verrucomicrobiia</taxon>
        <taxon>Verrucomicrobiales</taxon>
        <taxon>Verrucomicrobiaceae</taxon>
        <taxon>Sulfuriroseicoccus</taxon>
    </lineage>
</organism>
<dbReference type="Gene3D" id="3.30.300.20">
    <property type="match status" value="1"/>
</dbReference>
<dbReference type="PANTHER" id="PTHR35800:SF1">
    <property type="entry name" value="RNA-BINDING PROTEIN KHPB"/>
    <property type="match status" value="1"/>
</dbReference>
<feature type="compositionally biased region" description="Basic residues" evidence="1">
    <location>
        <begin position="144"/>
        <end position="155"/>
    </location>
</feature>
<dbReference type="GO" id="GO:0003723">
    <property type="term" value="F:RNA binding"/>
    <property type="evidence" value="ECO:0007669"/>
    <property type="project" value="InterPro"/>
</dbReference>
<dbReference type="InterPro" id="IPR015946">
    <property type="entry name" value="KH_dom-like_a/b"/>
</dbReference>
<dbReference type="EMBL" id="CP066776">
    <property type="protein sequence ID" value="QQL44214.1"/>
    <property type="molecule type" value="Genomic_DNA"/>
</dbReference>
<dbReference type="InterPro" id="IPR036867">
    <property type="entry name" value="R3H_dom_sf"/>
</dbReference>
<dbReference type="PANTHER" id="PTHR35800">
    <property type="entry name" value="PROTEIN JAG"/>
    <property type="match status" value="1"/>
</dbReference>
<reference evidence="2 3" key="1">
    <citation type="submission" date="2020-12" db="EMBL/GenBank/DDBJ databases">
        <title>Sulforoseuscoccus oceanibium gen. nov., sp. nov., a representative of the phylum Verrucomicrobia with special cytoplasmic membrane, and proposal of Sulforoseuscoccusaceae fam. nov.</title>
        <authorList>
            <person name="Xi F."/>
        </authorList>
    </citation>
    <scope>NUCLEOTIDE SEQUENCE [LARGE SCALE GENOMIC DNA]</scope>
    <source>
        <strain evidence="2 3">T37</strain>
    </source>
</reference>
<feature type="region of interest" description="Disordered" evidence="1">
    <location>
        <begin position="134"/>
        <end position="155"/>
    </location>
</feature>
<accession>A0A6B3L9F5</accession>
<dbReference type="KEGG" id="soa:G3M56_009940"/>
<dbReference type="Proteomes" id="UP000475117">
    <property type="component" value="Chromosome"/>
</dbReference>
<dbReference type="GO" id="GO:0003677">
    <property type="term" value="F:DNA binding"/>
    <property type="evidence" value="ECO:0007669"/>
    <property type="project" value="UniProtKB-KW"/>
</dbReference>
<dbReference type="RefSeq" id="WP_164362408.1">
    <property type="nucleotide sequence ID" value="NZ_CP066776.1"/>
</dbReference>